<dbReference type="InterPro" id="IPR000620">
    <property type="entry name" value="EamA_dom"/>
</dbReference>
<sequence length="117" mass="12769">MTNSLILTMIFYSLGMAGGQLLFKLAAMHLAQRTPASSVISYLNVYLVSGLFLYGLLTMLWVWILRSVPLSKAYPFVALSFVFTPMLSKFVLGEQLSPGYFAGLALIAAGVVVIVRT</sequence>
<feature type="transmembrane region" description="Helical" evidence="1">
    <location>
        <begin position="98"/>
        <end position="115"/>
    </location>
</feature>
<dbReference type="EMBL" id="CP062941">
    <property type="protein sequence ID" value="QOL50926.1"/>
    <property type="molecule type" value="Genomic_DNA"/>
</dbReference>
<name>A0A7L9UA01_9BURK</name>
<reference evidence="3 4" key="1">
    <citation type="submission" date="2020-10" db="EMBL/GenBank/DDBJ databases">
        <title>Genome sequencing of Massilia sp. LPB0304.</title>
        <authorList>
            <person name="Kim J."/>
        </authorList>
    </citation>
    <scope>NUCLEOTIDE SEQUENCE [LARGE SCALE GENOMIC DNA]</scope>
    <source>
        <strain evidence="3 4">LPB0304</strain>
    </source>
</reference>
<feature type="domain" description="EamA" evidence="2">
    <location>
        <begin position="7"/>
        <end position="115"/>
    </location>
</feature>
<proteinExistence type="predicted"/>
<dbReference type="Proteomes" id="UP000593875">
    <property type="component" value="Chromosome"/>
</dbReference>
<dbReference type="KEGG" id="mlir:LPB04_06475"/>
<gene>
    <name evidence="3" type="ORF">LPB04_06475</name>
</gene>
<dbReference type="GO" id="GO:0016020">
    <property type="term" value="C:membrane"/>
    <property type="evidence" value="ECO:0007669"/>
    <property type="project" value="InterPro"/>
</dbReference>
<protein>
    <submittedName>
        <fullName evidence="3">EamA family transporter</fullName>
    </submittedName>
</protein>
<evidence type="ECO:0000313" key="3">
    <source>
        <dbReference type="EMBL" id="QOL50926.1"/>
    </source>
</evidence>
<keyword evidence="1" id="KW-0812">Transmembrane</keyword>
<dbReference type="SUPFAM" id="SSF103481">
    <property type="entry name" value="Multidrug resistance efflux transporter EmrE"/>
    <property type="match status" value="1"/>
</dbReference>
<keyword evidence="4" id="KW-1185">Reference proteome</keyword>
<dbReference type="AlphaFoldDB" id="A0A7L9UA01"/>
<organism evidence="3 4">
    <name type="scientific">Massilia litorea</name>
    <dbReference type="NCBI Taxonomy" id="2769491"/>
    <lineage>
        <taxon>Bacteria</taxon>
        <taxon>Pseudomonadati</taxon>
        <taxon>Pseudomonadota</taxon>
        <taxon>Betaproteobacteria</taxon>
        <taxon>Burkholderiales</taxon>
        <taxon>Oxalobacteraceae</taxon>
        <taxon>Telluria group</taxon>
        <taxon>Massilia</taxon>
    </lineage>
</organism>
<evidence type="ECO:0000259" key="2">
    <source>
        <dbReference type="Pfam" id="PF00892"/>
    </source>
</evidence>
<keyword evidence="1" id="KW-1133">Transmembrane helix</keyword>
<dbReference type="RefSeq" id="WP_193687910.1">
    <property type="nucleotide sequence ID" value="NZ_CP062941.1"/>
</dbReference>
<evidence type="ECO:0000313" key="4">
    <source>
        <dbReference type="Proteomes" id="UP000593875"/>
    </source>
</evidence>
<dbReference type="InterPro" id="IPR037185">
    <property type="entry name" value="EmrE-like"/>
</dbReference>
<accession>A0A7L9UA01</accession>
<dbReference type="Pfam" id="PF00892">
    <property type="entry name" value="EamA"/>
    <property type="match status" value="1"/>
</dbReference>
<keyword evidence="1" id="KW-0472">Membrane</keyword>
<evidence type="ECO:0000256" key="1">
    <source>
        <dbReference type="SAM" id="Phobius"/>
    </source>
</evidence>
<dbReference type="Gene3D" id="1.10.3730.20">
    <property type="match status" value="1"/>
</dbReference>
<feature type="transmembrane region" description="Helical" evidence="1">
    <location>
        <begin position="43"/>
        <end position="64"/>
    </location>
</feature>